<dbReference type="PROSITE" id="PS00141">
    <property type="entry name" value="ASP_PROTEASE"/>
    <property type="match status" value="1"/>
</dbReference>
<dbReference type="InterPro" id="IPR005312">
    <property type="entry name" value="DUF1759"/>
</dbReference>
<accession>A0A2A6B977</accession>
<gene>
    <name evidence="2" type="primary">WBGene00273461</name>
</gene>
<dbReference type="Pfam" id="PF03564">
    <property type="entry name" value="DUF1759"/>
    <property type="match status" value="1"/>
</dbReference>
<protein>
    <submittedName>
        <fullName evidence="2">DUF5641 domain-containing protein</fullName>
    </submittedName>
</protein>
<feature type="region of interest" description="Disordered" evidence="1">
    <location>
        <begin position="1365"/>
        <end position="1386"/>
    </location>
</feature>
<feature type="region of interest" description="Disordered" evidence="1">
    <location>
        <begin position="141"/>
        <end position="168"/>
    </location>
</feature>
<feature type="region of interest" description="Disordered" evidence="1">
    <location>
        <begin position="1541"/>
        <end position="1573"/>
    </location>
</feature>
<dbReference type="PANTHER" id="PTHR22955:SF65">
    <property type="entry name" value="INTEGRASE CATALYTIC DOMAIN-CONTAINING PROTEIN"/>
    <property type="match status" value="1"/>
</dbReference>
<feature type="compositionally biased region" description="Polar residues" evidence="1">
    <location>
        <begin position="381"/>
        <end position="407"/>
    </location>
</feature>
<sequence>MSAFDSEYESFHDTRTKIKAHLDSIDQAITSLMSISNNDEITSLASATSTSLVEAQLITNQYDRAVSSLKKTIDDMTDEAKKSEELKHFEEHMEQHDGGNGVPVSTTGLQELVRDKKMHYQLSLTENLDRVKLLTAVSSSPTPVIPPPVSTQSSIPSNGEATNHSVNDDSTTIGQLSTSITQLLNHISSSTPRPNLALPPVKLETFDGSDLTRWPAFRYQLDQLVLNQASLSEVEKAFHVRNSLRGNAFNLVASIPVHEKFLDKIIHRLETQYGRDSLSQAKLIQSLRGIRSKTNSVSDQLSTVQSMISLAHSIHSDSGVDSLYVRLMLAECIHPRFITLISRSTSKTLLSSLELIESQLLSEYEDTLTISAYTAREEQTSHYNNHSVNTLSSPPNNRAQRANNQSFNPPPHKGHPPSNQRHSNNKKPLCVYCGRHLFSSDCTQVSSIKDRKEVLRRKSLCNCCFSSSHSTSDCTRSCVNCNGKHHKSLCDRQSVPRSVVNTITIDHPIQVNNRLFTSPVMLANPTATKCSMANVLLDTGAQISLISRTLANSLQLSPVGQLLVSINGLTGPNDTSSSPSNHDIVEFQLVTNNGKESIKALVRDTDDIVGSINHPPLSSADLSVIESTLSFIPSHFSDSSICPDLLLGVSDTLKLLDDSKSTTLPCGYRLIQSVIGPLVAGSENIGSTTTTPDQSNPSSSALRVASVVTSTEDSLEKKIEHLFSVDPIARVYDTTERESRKLADESVTRHFDDTIQLRDDGYYVQYAIKPSAVSLPDNHDLAVSRLASTVRILTKDHSLLSFYDSVIMHHIRENANDYDPQLVCQLVSNLYVDNVIINADSPSLGMYTQSKRMFESMSMNLRDYASNDQTFTLSMPESDRSTNPNQKLLGLLWNTTTDSISIKIPVSDKRAKESKRSMCSTIASPYDPLGLLSPLLLPPRLTVQGLWNQSLKWDDPVDETTRNSFHKQISESNSTIPKMELESLTMAHALLLFTVESIRKEFANKPISVYSFSDSAVVLHWLKPEFNKPLGVLVTNRTVIDLTRHSSLKKAINVTATVYRFLVRCAMKTKNERIVEKLSQIPHNSDSDSTLSAIEKRFAMNRLIFLHQSQHVSMDDPLRRKSIIEDATVILRIGTRLSNSDMSSDFKSPIYIPTSVNSTLARLIVKDIHCSSSHASVDIILNSLKSRYYIPRARSIVVSSLLPSTFIFAFRRFCARRGTPSRVTSDKATTLKMASTLLSEPSSKDYIPPEEENSSREAAIKQLSRSLATVDSFWMRWHAEYLSSLRDSTSKSDPLQSTRSSSIPPQCGSIVLVADENGNIPRSQWKIAKILSLTNTSAKLRSHAGRIIERPINLLIPLEIHSSDPSSLTTTSVPSQTTHPMRQSNSAKSLVVPFNYTPILPFPFPHRFPSPEDSTVQTQCNFNSFTDHIHRRDDHSMYEQRIDEEASLLNDPLQSQLDEMTKYIVDELRALGTQLMGIDNEIQVNRDAIQSLSQSIVAIQRQLSVVVTKLSNPVVPPTPRVAVAPPTPRVAIAPRSYHYSNRNSSIPRVHPSSSIHRSRSPIRRRDSPTTKATFPHKAPIRCTFCDSIVHLSRNCTVVRSLTKRHEIMSENDCQKCFRALNDSHSSKCEPDVCRRGCTDESGRPKRHMDWFCPLNPSLEE</sequence>
<reference evidence="3" key="1">
    <citation type="journal article" date="2008" name="Nat. Genet.">
        <title>The Pristionchus pacificus genome provides a unique perspective on nematode lifestyle and parasitism.</title>
        <authorList>
            <person name="Dieterich C."/>
            <person name="Clifton S.W."/>
            <person name="Schuster L.N."/>
            <person name="Chinwalla A."/>
            <person name="Delehaunty K."/>
            <person name="Dinkelacker I."/>
            <person name="Fulton L."/>
            <person name="Fulton R."/>
            <person name="Godfrey J."/>
            <person name="Minx P."/>
            <person name="Mitreva M."/>
            <person name="Roeseler W."/>
            <person name="Tian H."/>
            <person name="Witte H."/>
            <person name="Yang S.P."/>
            <person name="Wilson R.K."/>
            <person name="Sommer R.J."/>
        </authorList>
    </citation>
    <scope>NUCLEOTIDE SEQUENCE [LARGE SCALE GENOMIC DNA]</scope>
    <source>
        <strain evidence="3">PS312</strain>
    </source>
</reference>
<dbReference type="InterPro" id="IPR040676">
    <property type="entry name" value="DUF5641"/>
</dbReference>
<dbReference type="GO" id="GO:0006508">
    <property type="term" value="P:proteolysis"/>
    <property type="evidence" value="ECO:0007669"/>
    <property type="project" value="InterPro"/>
</dbReference>
<organism evidence="2 3">
    <name type="scientific">Pristionchus pacificus</name>
    <name type="common">Parasitic nematode worm</name>
    <dbReference type="NCBI Taxonomy" id="54126"/>
    <lineage>
        <taxon>Eukaryota</taxon>
        <taxon>Metazoa</taxon>
        <taxon>Ecdysozoa</taxon>
        <taxon>Nematoda</taxon>
        <taxon>Chromadorea</taxon>
        <taxon>Rhabditida</taxon>
        <taxon>Rhabditina</taxon>
        <taxon>Diplogasteromorpha</taxon>
        <taxon>Diplogasteroidea</taxon>
        <taxon>Neodiplogasteridae</taxon>
        <taxon>Pristionchus</taxon>
    </lineage>
</organism>
<dbReference type="InterPro" id="IPR008042">
    <property type="entry name" value="Retrotrans_Pao"/>
</dbReference>
<name>A0A2A6B977_PRIPA</name>
<evidence type="ECO:0000313" key="2">
    <source>
        <dbReference type="EnsemblMetazoa" id="PPA35092.1"/>
    </source>
</evidence>
<dbReference type="Pfam" id="PF05380">
    <property type="entry name" value="Peptidase_A17"/>
    <property type="match status" value="1"/>
</dbReference>
<dbReference type="Pfam" id="PF18701">
    <property type="entry name" value="DUF5641"/>
    <property type="match status" value="1"/>
</dbReference>
<feature type="region of interest" description="Disordered" evidence="1">
    <location>
        <begin position="381"/>
        <end position="423"/>
    </location>
</feature>
<dbReference type="GO" id="GO:0004190">
    <property type="term" value="F:aspartic-type endopeptidase activity"/>
    <property type="evidence" value="ECO:0007669"/>
    <property type="project" value="InterPro"/>
</dbReference>
<reference evidence="2" key="2">
    <citation type="submission" date="2022-06" db="UniProtKB">
        <authorList>
            <consortium name="EnsemblMetazoa"/>
        </authorList>
    </citation>
    <scope>IDENTIFICATION</scope>
    <source>
        <strain evidence="2">PS312</strain>
    </source>
</reference>
<dbReference type="EnsemblMetazoa" id="PPA35092.1">
    <property type="protein sequence ID" value="PPA35092.1"/>
    <property type="gene ID" value="WBGene00273461"/>
</dbReference>
<accession>A0A8R1ULA5</accession>
<feature type="compositionally biased region" description="Polar residues" evidence="1">
    <location>
        <begin position="159"/>
        <end position="168"/>
    </location>
</feature>
<dbReference type="InterPro" id="IPR001969">
    <property type="entry name" value="Aspartic_peptidase_AS"/>
</dbReference>
<proteinExistence type="predicted"/>
<dbReference type="PANTHER" id="PTHR22955">
    <property type="entry name" value="RETROTRANSPOSON"/>
    <property type="match status" value="1"/>
</dbReference>
<dbReference type="Proteomes" id="UP000005239">
    <property type="component" value="Unassembled WGS sequence"/>
</dbReference>
<dbReference type="OrthoDB" id="5875526at2759"/>
<keyword evidence="3" id="KW-1185">Reference proteome</keyword>
<evidence type="ECO:0000256" key="1">
    <source>
        <dbReference type="SAM" id="MobiDB-lite"/>
    </source>
</evidence>
<evidence type="ECO:0000313" key="3">
    <source>
        <dbReference type="Proteomes" id="UP000005239"/>
    </source>
</evidence>